<dbReference type="InterPro" id="IPR016171">
    <property type="entry name" value="Vanillyl_alc_oxidase_C-sub2"/>
</dbReference>
<dbReference type="Gene3D" id="3.30.70.2740">
    <property type="match status" value="1"/>
</dbReference>
<dbReference type="InterPro" id="IPR006094">
    <property type="entry name" value="Oxid_FAD_bind_N"/>
</dbReference>
<accession>A0A848L6V0</accession>
<dbReference type="PROSITE" id="PS51387">
    <property type="entry name" value="FAD_PCMH"/>
    <property type="match status" value="1"/>
</dbReference>
<comment type="cofactor">
    <cofactor evidence="1">
        <name>FAD</name>
        <dbReference type="ChEBI" id="CHEBI:57692"/>
    </cofactor>
</comment>
<gene>
    <name evidence="7" type="ORF">HG543_05520</name>
</gene>
<dbReference type="SUPFAM" id="SSF55103">
    <property type="entry name" value="FAD-linked oxidases, C-terminal domain"/>
    <property type="match status" value="1"/>
</dbReference>
<dbReference type="InterPro" id="IPR016166">
    <property type="entry name" value="FAD-bd_PCMH"/>
</dbReference>
<sequence>MSETDLVRALAAVLPPESLVTDADVLEAHRRDQAQWAPAGVPRVLVRPASTAEVQAALRVASALRVPVVPRGAGSGLSGGANAVDGCIVLSLARMNRVLEVDRRGMFAVVQPGALNAAVKAAAAEQGLWYAPDPASWEFSSIGGNLATNAGGLCCVKYGVTGDAVLGLEAVLADGSVVRTGGRTMKNSAGYGLTRLFVGSEGTLGVITEATLKLRPRPPKATTLVASFPTLVGAGVAVTEIMASVRPSLLELMDRATVRAVESFGSMGLDVDAAALLLARSDAGGGQGVEELARMAAACEAAGATFVAQSADEAEGELLMQARRLAYPALEKQGATLLDDVGVPLSRIADLLAAVEQIASERGVLIGTFGHAGDGNMHPTVVFDRNDAVALERARAAFDDILRAALALGGTITGEHGVGALKRPFLGEQLGHGGLRLHHAIKGALDPLGILNPGKVF</sequence>
<protein>
    <submittedName>
        <fullName evidence="7">FAD-binding protein</fullName>
    </submittedName>
</protein>
<dbReference type="Gene3D" id="1.10.45.10">
    <property type="entry name" value="Vanillyl-alcohol Oxidase, Chain A, domain 4"/>
    <property type="match status" value="1"/>
</dbReference>
<proteinExistence type="inferred from homology"/>
<organism evidence="7 8">
    <name type="scientific">Pyxidicoccus fallax</name>
    <dbReference type="NCBI Taxonomy" id="394095"/>
    <lineage>
        <taxon>Bacteria</taxon>
        <taxon>Pseudomonadati</taxon>
        <taxon>Myxococcota</taxon>
        <taxon>Myxococcia</taxon>
        <taxon>Myxococcales</taxon>
        <taxon>Cystobacterineae</taxon>
        <taxon>Myxococcaceae</taxon>
        <taxon>Pyxidicoccus</taxon>
    </lineage>
</organism>
<dbReference type="InterPro" id="IPR051914">
    <property type="entry name" value="FAD-linked_OxidoTrans_Type4"/>
</dbReference>
<keyword evidence="4" id="KW-0274">FAD</keyword>
<keyword evidence="3" id="KW-0285">Flavoprotein</keyword>
<dbReference type="FunFam" id="3.30.70.2740:FF:000001">
    <property type="entry name" value="D-lactate dehydrogenase mitochondrial"/>
    <property type="match status" value="1"/>
</dbReference>
<comment type="caution">
    <text evidence="7">The sequence shown here is derived from an EMBL/GenBank/DDBJ whole genome shotgun (WGS) entry which is preliminary data.</text>
</comment>
<dbReference type="InterPro" id="IPR016169">
    <property type="entry name" value="FAD-bd_PCMH_sub2"/>
</dbReference>
<dbReference type="EMBL" id="JABBJJ010000016">
    <property type="protein sequence ID" value="NMO14316.1"/>
    <property type="molecule type" value="Genomic_DNA"/>
</dbReference>
<feature type="domain" description="FAD-binding PCMH-type" evidence="6">
    <location>
        <begin position="38"/>
        <end position="217"/>
    </location>
</feature>
<dbReference type="GO" id="GO:0071949">
    <property type="term" value="F:FAD binding"/>
    <property type="evidence" value="ECO:0007669"/>
    <property type="project" value="InterPro"/>
</dbReference>
<dbReference type="FunFam" id="1.10.45.10:FF:000001">
    <property type="entry name" value="D-lactate dehydrogenase mitochondrial"/>
    <property type="match status" value="1"/>
</dbReference>
<dbReference type="InterPro" id="IPR004113">
    <property type="entry name" value="FAD-bd_oxidored_4_C"/>
</dbReference>
<evidence type="ECO:0000256" key="2">
    <source>
        <dbReference type="ARBA" id="ARBA00008000"/>
    </source>
</evidence>
<evidence type="ECO:0000256" key="3">
    <source>
        <dbReference type="ARBA" id="ARBA00022630"/>
    </source>
</evidence>
<evidence type="ECO:0000313" key="8">
    <source>
        <dbReference type="Proteomes" id="UP000518300"/>
    </source>
</evidence>
<evidence type="ECO:0000256" key="5">
    <source>
        <dbReference type="ARBA" id="ARBA00023002"/>
    </source>
</evidence>
<reference evidence="7 8" key="1">
    <citation type="submission" date="2020-04" db="EMBL/GenBank/DDBJ databases">
        <title>Draft genome of Pyxidicoccus fallax type strain.</title>
        <authorList>
            <person name="Whitworth D.E."/>
        </authorList>
    </citation>
    <scope>NUCLEOTIDE SEQUENCE [LARGE SCALE GENOMIC DNA]</scope>
    <source>
        <strain evidence="7 8">DSM 14698</strain>
    </source>
</reference>
<dbReference type="InterPro" id="IPR016164">
    <property type="entry name" value="FAD-linked_Oxase-like_C"/>
</dbReference>
<dbReference type="PANTHER" id="PTHR42934:SF2">
    <property type="entry name" value="GLYCOLATE OXIDASE SUBUNIT GLCD"/>
    <property type="match status" value="1"/>
</dbReference>
<name>A0A848L6V0_9BACT</name>
<dbReference type="AlphaFoldDB" id="A0A848L6V0"/>
<dbReference type="Pfam" id="PF01565">
    <property type="entry name" value="FAD_binding_4"/>
    <property type="match status" value="1"/>
</dbReference>
<dbReference type="InterPro" id="IPR036318">
    <property type="entry name" value="FAD-bd_PCMH-like_sf"/>
</dbReference>
<dbReference type="RefSeq" id="WP_169343614.1">
    <property type="nucleotide sequence ID" value="NZ_JABBJJ010000016.1"/>
</dbReference>
<keyword evidence="5" id="KW-0560">Oxidoreductase</keyword>
<dbReference type="GO" id="GO:0016491">
    <property type="term" value="F:oxidoreductase activity"/>
    <property type="evidence" value="ECO:0007669"/>
    <property type="project" value="UniProtKB-KW"/>
</dbReference>
<evidence type="ECO:0000259" key="6">
    <source>
        <dbReference type="PROSITE" id="PS51387"/>
    </source>
</evidence>
<dbReference type="Pfam" id="PF02913">
    <property type="entry name" value="FAD-oxidase_C"/>
    <property type="match status" value="1"/>
</dbReference>
<comment type="similarity">
    <text evidence="2">Belongs to the FAD-binding oxidoreductase/transferase type 4 family.</text>
</comment>
<dbReference type="Gene3D" id="3.30.465.10">
    <property type="match status" value="1"/>
</dbReference>
<evidence type="ECO:0000256" key="1">
    <source>
        <dbReference type="ARBA" id="ARBA00001974"/>
    </source>
</evidence>
<evidence type="ECO:0000256" key="4">
    <source>
        <dbReference type="ARBA" id="ARBA00022827"/>
    </source>
</evidence>
<evidence type="ECO:0000313" key="7">
    <source>
        <dbReference type="EMBL" id="NMO14316.1"/>
    </source>
</evidence>
<dbReference type="PANTHER" id="PTHR42934">
    <property type="entry name" value="GLYCOLATE OXIDASE SUBUNIT GLCD"/>
    <property type="match status" value="1"/>
</dbReference>
<dbReference type="Proteomes" id="UP000518300">
    <property type="component" value="Unassembled WGS sequence"/>
</dbReference>
<dbReference type="SUPFAM" id="SSF56176">
    <property type="entry name" value="FAD-binding/transporter-associated domain-like"/>
    <property type="match status" value="1"/>
</dbReference>
<keyword evidence="8" id="KW-1185">Reference proteome</keyword>